<reference evidence="1" key="1">
    <citation type="submission" date="2020-02" db="EMBL/GenBank/DDBJ databases">
        <authorList>
            <person name="Meier V. D."/>
        </authorList>
    </citation>
    <scope>NUCLEOTIDE SEQUENCE</scope>
    <source>
        <strain evidence="1">AVDCRST_MAG85</strain>
    </source>
</reference>
<protein>
    <submittedName>
        <fullName evidence="1">Uncharacterized protein</fullName>
    </submittedName>
</protein>
<sequence>MELRALMAPRSDRWTHNCVSEDNEVRFVRRPSGSSRLSSSL</sequence>
<accession>A0A6J4SML0</accession>
<organism evidence="1">
    <name type="scientific">uncultured Solirubrobacteraceae bacterium</name>
    <dbReference type="NCBI Taxonomy" id="1162706"/>
    <lineage>
        <taxon>Bacteria</taxon>
        <taxon>Bacillati</taxon>
        <taxon>Actinomycetota</taxon>
        <taxon>Thermoleophilia</taxon>
        <taxon>Solirubrobacterales</taxon>
        <taxon>Solirubrobacteraceae</taxon>
        <taxon>environmental samples</taxon>
    </lineage>
</organism>
<evidence type="ECO:0000313" key="1">
    <source>
        <dbReference type="EMBL" id="CAA9496120.1"/>
    </source>
</evidence>
<name>A0A6J4SML0_9ACTN</name>
<gene>
    <name evidence="1" type="ORF">AVDCRST_MAG85-1485</name>
</gene>
<dbReference type="EMBL" id="CADCVT010000164">
    <property type="protein sequence ID" value="CAA9496120.1"/>
    <property type="molecule type" value="Genomic_DNA"/>
</dbReference>
<proteinExistence type="predicted"/>
<dbReference type="AlphaFoldDB" id="A0A6J4SML0"/>